<feature type="domain" description="MaoC-like" evidence="1">
    <location>
        <begin position="24"/>
        <end position="116"/>
    </location>
</feature>
<proteinExistence type="predicted"/>
<dbReference type="EMBL" id="CP013652">
    <property type="protein sequence ID" value="ALS25445.1"/>
    <property type="molecule type" value="Genomic_DNA"/>
</dbReference>
<dbReference type="Pfam" id="PF01575">
    <property type="entry name" value="MaoC_dehydratas"/>
    <property type="match status" value="1"/>
</dbReference>
<gene>
    <name evidence="2" type="ORF">IJ22_51860</name>
</gene>
<dbReference type="RefSeq" id="WP_062410792.1">
    <property type="nucleotide sequence ID" value="NZ_CP013652.1"/>
</dbReference>
<accession>A0A0U2WD82</accession>
<dbReference type="PANTHER" id="PTHR43664:SF1">
    <property type="entry name" value="BETA-METHYLMALYL-COA DEHYDRATASE"/>
    <property type="match status" value="1"/>
</dbReference>
<dbReference type="PATRIC" id="fig|162209.4.peg.5482"/>
<evidence type="ECO:0000313" key="3">
    <source>
        <dbReference type="Proteomes" id="UP000061660"/>
    </source>
</evidence>
<dbReference type="AlphaFoldDB" id="A0A0U2WD82"/>
<dbReference type="KEGG" id="pnp:IJ22_51860"/>
<dbReference type="SUPFAM" id="SSF54637">
    <property type="entry name" value="Thioesterase/thiol ester dehydrase-isomerase"/>
    <property type="match status" value="1"/>
</dbReference>
<name>A0A0U2WD82_9BACL</name>
<dbReference type="InterPro" id="IPR029069">
    <property type="entry name" value="HotDog_dom_sf"/>
</dbReference>
<dbReference type="InterPro" id="IPR052342">
    <property type="entry name" value="MCH/BMMD"/>
</dbReference>
<reference evidence="2 3" key="2">
    <citation type="journal article" date="2016" name="Genome Announc.">
        <title>Complete Genome Sequences of Two Interactive Moderate Thermophiles, Paenibacillus napthalenovorans 32O-Y and Paenibacillus sp. 32O-W.</title>
        <authorList>
            <person name="Butler R.R.III."/>
            <person name="Wang J."/>
            <person name="Stark B.C."/>
            <person name="Pombert J.F."/>
        </authorList>
    </citation>
    <scope>NUCLEOTIDE SEQUENCE [LARGE SCALE GENOMIC DNA]</scope>
    <source>
        <strain evidence="2 3">32O-Y</strain>
    </source>
</reference>
<dbReference type="STRING" id="162209.IJ22_51860"/>
<sequence>MEIIGVVEGKYFDDLQVGDAFGSSVTLTETHLVLGSALFGDFNPVHVNETFVQKGPFQKRIFPGPFTLGVMASSLGNFFAGTAVANTNISGKFLKPVFANDTVTTRWTIEALTYKEKLKAGFVELAGRCVNQHGHEVVESRAVVLVHSKPNVI</sequence>
<protein>
    <submittedName>
        <fullName evidence="2">HotDog domain-containing protein</fullName>
    </submittedName>
</protein>
<dbReference type="OrthoDB" id="9801625at2"/>
<dbReference type="Gene3D" id="3.10.129.10">
    <property type="entry name" value="Hotdog Thioesterase"/>
    <property type="match status" value="1"/>
</dbReference>
<reference evidence="3" key="1">
    <citation type="submission" date="2015-12" db="EMBL/GenBank/DDBJ databases">
        <title>Complete genome sequences of two moderately thermophilic Paenibacillus species.</title>
        <authorList>
            <person name="Butler R.III."/>
            <person name="Wang J."/>
            <person name="Stark B.C."/>
            <person name="Pombert J.-F."/>
        </authorList>
    </citation>
    <scope>NUCLEOTIDE SEQUENCE [LARGE SCALE GENOMIC DNA]</scope>
    <source>
        <strain evidence="3">32O-Y</strain>
    </source>
</reference>
<dbReference type="CDD" id="cd03441">
    <property type="entry name" value="R_hydratase_like"/>
    <property type="match status" value="1"/>
</dbReference>
<dbReference type="InterPro" id="IPR002539">
    <property type="entry name" value="MaoC-like_dom"/>
</dbReference>
<evidence type="ECO:0000313" key="2">
    <source>
        <dbReference type="EMBL" id="ALS25445.1"/>
    </source>
</evidence>
<organism evidence="2 3">
    <name type="scientific">Paenibacillus naphthalenovorans</name>
    <dbReference type="NCBI Taxonomy" id="162209"/>
    <lineage>
        <taxon>Bacteria</taxon>
        <taxon>Bacillati</taxon>
        <taxon>Bacillota</taxon>
        <taxon>Bacilli</taxon>
        <taxon>Bacillales</taxon>
        <taxon>Paenibacillaceae</taxon>
        <taxon>Paenibacillus</taxon>
    </lineage>
</organism>
<keyword evidence="3" id="KW-1185">Reference proteome</keyword>
<dbReference type="Proteomes" id="UP000061660">
    <property type="component" value="Chromosome"/>
</dbReference>
<evidence type="ECO:0000259" key="1">
    <source>
        <dbReference type="Pfam" id="PF01575"/>
    </source>
</evidence>
<dbReference type="PANTHER" id="PTHR43664">
    <property type="entry name" value="MONOAMINE OXIDASE-RELATED"/>
    <property type="match status" value="1"/>
</dbReference>